<dbReference type="PANTHER" id="PTHR35563">
    <property type="entry name" value="BARREL METAL-DEPENDENT HYDROLASE, PUTATIVE (AFU_ORTHOLOGUE AFUA_1G16240)-RELATED"/>
    <property type="match status" value="1"/>
</dbReference>
<keyword evidence="3" id="KW-1185">Reference proteome</keyword>
<organism evidence="2 3">
    <name type="scientific">Sedimentibacter acidaminivorans</name>
    <dbReference type="NCBI Taxonomy" id="913099"/>
    <lineage>
        <taxon>Bacteria</taxon>
        <taxon>Bacillati</taxon>
        <taxon>Bacillota</taxon>
        <taxon>Tissierellia</taxon>
        <taxon>Sedimentibacter</taxon>
    </lineage>
</organism>
<dbReference type="RefSeq" id="WP_209509998.1">
    <property type="nucleotide sequence ID" value="NZ_JAGGKS010000001.1"/>
</dbReference>
<evidence type="ECO:0000259" key="1">
    <source>
        <dbReference type="Pfam" id="PF04909"/>
    </source>
</evidence>
<dbReference type="GO" id="GO:0016787">
    <property type="term" value="F:hydrolase activity"/>
    <property type="evidence" value="ECO:0007669"/>
    <property type="project" value="UniProtKB-KW"/>
</dbReference>
<proteinExistence type="predicted"/>
<sequence length="279" mass="31354">MNIFDEPKIDCHNHIFDPVQFPYKDSVAYHPKGHEISTAKQLLQLFEAYGLSYALVVGPNSGYATDNRCLLDSIARSDGKFKGIAVVENDVELSELQRLKKAGIVGVAFNTSAMGTNYYLNTRELLGKLEKLDMFLQVQFEGDEVLPLMPLLEGSSVRLLIDHCGKPILKNGIEQAGFQSLLKLGRTGRATIKLSGYEKFSNESVPYCDAWPYVYKLVEDFGLDNCIWGSDWPFLRAPERIDYGTLLKTVEKLFPNANDRRKVLYDNAFKLFGFGSANS</sequence>
<reference evidence="2 3" key="1">
    <citation type="submission" date="2021-03" db="EMBL/GenBank/DDBJ databases">
        <title>Genomic Encyclopedia of Type Strains, Phase IV (KMG-IV): sequencing the most valuable type-strain genomes for metagenomic binning, comparative biology and taxonomic classification.</title>
        <authorList>
            <person name="Goeker M."/>
        </authorList>
    </citation>
    <scope>NUCLEOTIDE SEQUENCE [LARGE SCALE GENOMIC DNA]</scope>
    <source>
        <strain evidence="2 3">DSM 24004</strain>
    </source>
</reference>
<dbReference type="SUPFAM" id="SSF51556">
    <property type="entry name" value="Metallo-dependent hydrolases"/>
    <property type="match status" value="1"/>
</dbReference>
<comment type="caution">
    <text evidence="2">The sequence shown here is derived from an EMBL/GenBank/DDBJ whole genome shotgun (WGS) entry which is preliminary data.</text>
</comment>
<dbReference type="InterPro" id="IPR032466">
    <property type="entry name" value="Metal_Hydrolase"/>
</dbReference>
<dbReference type="Proteomes" id="UP001519342">
    <property type="component" value="Unassembled WGS sequence"/>
</dbReference>
<dbReference type="Gene3D" id="3.20.20.140">
    <property type="entry name" value="Metal-dependent hydrolases"/>
    <property type="match status" value="1"/>
</dbReference>
<dbReference type="EMBL" id="JAGGKS010000001">
    <property type="protein sequence ID" value="MBP1924216.1"/>
    <property type="molecule type" value="Genomic_DNA"/>
</dbReference>
<evidence type="ECO:0000313" key="2">
    <source>
        <dbReference type="EMBL" id="MBP1924216.1"/>
    </source>
</evidence>
<name>A0ABS4G975_9FIRM</name>
<dbReference type="Pfam" id="PF04909">
    <property type="entry name" value="Amidohydro_2"/>
    <property type="match status" value="1"/>
</dbReference>
<keyword evidence="2" id="KW-0378">Hydrolase</keyword>
<evidence type="ECO:0000313" key="3">
    <source>
        <dbReference type="Proteomes" id="UP001519342"/>
    </source>
</evidence>
<dbReference type="InterPro" id="IPR052358">
    <property type="entry name" value="Aro_Compnd_Degr_Hydrolases"/>
</dbReference>
<dbReference type="InterPro" id="IPR006680">
    <property type="entry name" value="Amidohydro-rel"/>
</dbReference>
<dbReference type="PANTHER" id="PTHR35563:SF2">
    <property type="entry name" value="BARREL METAL-DEPENDENT HYDROLASE, PUTATIVE (AFU_ORTHOLOGUE AFUA_1G16240)-RELATED"/>
    <property type="match status" value="1"/>
</dbReference>
<accession>A0ABS4G975</accession>
<feature type="domain" description="Amidohydrolase-related" evidence="1">
    <location>
        <begin position="9"/>
        <end position="274"/>
    </location>
</feature>
<protein>
    <submittedName>
        <fullName evidence="2">TIM-barrel fold metal-dependent hydrolase</fullName>
    </submittedName>
</protein>
<gene>
    <name evidence="2" type="ORF">J2Z76_000069</name>
</gene>